<organism evidence="1 2">
    <name type="scientific">Austropuccinia psidii MF-1</name>
    <dbReference type="NCBI Taxonomy" id="1389203"/>
    <lineage>
        <taxon>Eukaryota</taxon>
        <taxon>Fungi</taxon>
        <taxon>Dikarya</taxon>
        <taxon>Basidiomycota</taxon>
        <taxon>Pucciniomycotina</taxon>
        <taxon>Pucciniomycetes</taxon>
        <taxon>Pucciniales</taxon>
        <taxon>Sphaerophragmiaceae</taxon>
        <taxon>Austropuccinia</taxon>
    </lineage>
</organism>
<evidence type="ECO:0008006" key="3">
    <source>
        <dbReference type="Google" id="ProtNLM"/>
    </source>
</evidence>
<dbReference type="OrthoDB" id="3344688at2759"/>
<keyword evidence="2" id="KW-1185">Reference proteome</keyword>
<sequence>MALGMAARDGKWLKNLLDDMLGMPTPSRLLCDNTSTIWIATDSASNKRTKHSDREFFITNQLLRNGIAMLEWIPTAEMRADAMTKSLGLVEHQHLTRLILFGGGSG</sequence>
<name>A0A9Q3CSM4_9BASI</name>
<evidence type="ECO:0000313" key="2">
    <source>
        <dbReference type="Proteomes" id="UP000765509"/>
    </source>
</evidence>
<evidence type="ECO:0000313" key="1">
    <source>
        <dbReference type="EMBL" id="MBW0488685.1"/>
    </source>
</evidence>
<dbReference type="EMBL" id="AVOT02009722">
    <property type="protein sequence ID" value="MBW0488685.1"/>
    <property type="molecule type" value="Genomic_DNA"/>
</dbReference>
<dbReference type="AlphaFoldDB" id="A0A9Q3CSM4"/>
<comment type="caution">
    <text evidence="1">The sequence shown here is derived from an EMBL/GenBank/DDBJ whole genome shotgun (WGS) entry which is preliminary data.</text>
</comment>
<protein>
    <recommendedName>
        <fullName evidence="3">Integrase catalytic domain-containing protein</fullName>
    </recommendedName>
</protein>
<dbReference type="CDD" id="cd09272">
    <property type="entry name" value="RNase_HI_RT_Ty1"/>
    <property type="match status" value="1"/>
</dbReference>
<reference evidence="1" key="1">
    <citation type="submission" date="2021-03" db="EMBL/GenBank/DDBJ databases">
        <title>Draft genome sequence of rust myrtle Austropuccinia psidii MF-1, a brazilian biotype.</title>
        <authorList>
            <person name="Quecine M.C."/>
            <person name="Pachon D.M.R."/>
            <person name="Bonatelli M.L."/>
            <person name="Correr F.H."/>
            <person name="Franceschini L.M."/>
            <person name="Leite T.F."/>
            <person name="Margarido G.R.A."/>
            <person name="Almeida C.A."/>
            <person name="Ferrarezi J.A."/>
            <person name="Labate C.A."/>
        </authorList>
    </citation>
    <scope>NUCLEOTIDE SEQUENCE</scope>
    <source>
        <strain evidence="1">MF-1</strain>
    </source>
</reference>
<accession>A0A9Q3CSM4</accession>
<gene>
    <name evidence="1" type="ORF">O181_028400</name>
</gene>
<dbReference type="Proteomes" id="UP000765509">
    <property type="component" value="Unassembled WGS sequence"/>
</dbReference>
<proteinExistence type="predicted"/>